<proteinExistence type="predicted"/>
<dbReference type="PANTHER" id="PTHR24422:SF10">
    <property type="entry name" value="CHEMOTAXIS PROTEIN METHYLTRANSFERASE 2"/>
    <property type="match status" value="1"/>
</dbReference>
<dbReference type="PROSITE" id="PS50112">
    <property type="entry name" value="PAS"/>
    <property type="match status" value="2"/>
</dbReference>
<dbReference type="SMART" id="SM00283">
    <property type="entry name" value="MA"/>
    <property type="match status" value="1"/>
</dbReference>
<dbReference type="PROSITE" id="PS50113">
    <property type="entry name" value="PAC"/>
    <property type="match status" value="3"/>
</dbReference>
<dbReference type="NCBIfam" id="TIGR00229">
    <property type="entry name" value="sensory_box"/>
    <property type="match status" value="3"/>
</dbReference>
<dbReference type="RefSeq" id="WP_289504448.1">
    <property type="nucleotide sequence ID" value="NZ_CP116805.1"/>
</dbReference>
<dbReference type="InterPro" id="IPR001610">
    <property type="entry name" value="PAC"/>
</dbReference>
<evidence type="ECO:0000313" key="5">
    <source>
        <dbReference type="EMBL" id="WCL54729.1"/>
    </source>
</evidence>
<feature type="domain" description="PAS" evidence="3">
    <location>
        <begin position="152"/>
        <end position="192"/>
    </location>
</feature>
<dbReference type="PRINTS" id="PR00260">
    <property type="entry name" value="CHEMTRNSDUCR"/>
</dbReference>
<dbReference type="InterPro" id="IPR004089">
    <property type="entry name" value="MCPsignal_dom"/>
</dbReference>
<dbReference type="Pfam" id="PF13426">
    <property type="entry name" value="PAS_9"/>
    <property type="match status" value="1"/>
</dbReference>
<dbReference type="GO" id="GO:0016020">
    <property type="term" value="C:membrane"/>
    <property type="evidence" value="ECO:0007669"/>
    <property type="project" value="InterPro"/>
</dbReference>
<gene>
    <name evidence="5" type="ORF">PH603_03015</name>
</gene>
<evidence type="ECO:0000313" key="6">
    <source>
        <dbReference type="Proteomes" id="UP001217500"/>
    </source>
</evidence>
<dbReference type="Pfam" id="PF00015">
    <property type="entry name" value="MCPsignal"/>
    <property type="match status" value="1"/>
</dbReference>
<dbReference type="InterPro" id="IPR000700">
    <property type="entry name" value="PAS-assoc_C"/>
</dbReference>
<dbReference type="Proteomes" id="UP001217500">
    <property type="component" value="Chromosome"/>
</dbReference>
<dbReference type="InterPro" id="IPR035965">
    <property type="entry name" value="PAS-like_dom_sf"/>
</dbReference>
<feature type="domain" description="PAC" evidence="4">
    <location>
        <begin position="211"/>
        <end position="263"/>
    </location>
</feature>
<feature type="domain" description="Methyl-accepting transducer" evidence="2">
    <location>
        <begin position="386"/>
        <end position="608"/>
    </location>
</feature>
<dbReference type="InterPro" id="IPR004090">
    <property type="entry name" value="Chemotax_Me-accpt_rcpt"/>
</dbReference>
<feature type="domain" description="PAS" evidence="3">
    <location>
        <begin position="278"/>
        <end position="312"/>
    </location>
</feature>
<reference evidence="5" key="1">
    <citation type="submission" date="2023-01" db="EMBL/GenBank/DDBJ databases">
        <title>The genome sequence of Kordiimonadaceae bacterium 6D33.</title>
        <authorList>
            <person name="Liu Y."/>
        </authorList>
    </citation>
    <scope>NUCLEOTIDE SEQUENCE</scope>
    <source>
        <strain evidence="5">6D33</strain>
    </source>
</reference>
<feature type="domain" description="PAC" evidence="4">
    <location>
        <begin position="333"/>
        <end position="385"/>
    </location>
</feature>
<name>A0AAE9XWM6_9PROT</name>
<keyword evidence="1" id="KW-0807">Transducer</keyword>
<sequence>MFTFPELSLAGNKTGNDSFILEAIRNALATIEFEPDGTIITANDSFLTLMGYGLDDVRGKHHRIFLEAAYAASEDYVSFWQGLKRGEAAVAEFKRIGKDGNPVWIRASYCPVKDKGGKVIRIVKVAMDVTRDVLESADAKGQLDAISRSQAVISFAPDGTILDANENFLRATGYARDEIVGHQHRMFVCPEEARTSDYAAFWEKLAAGNFDAGQYRRIAKEGREIWLQATYNPIFDPEGRVVKVVKYAWDVTEEVLRNADYKGQIEAIGKAQAAISFDLDGNILDANENFLQAVGYSLAEVKGKHHRMFVEPGEAQTPAYAELWKQLRFGRFQAGEFKRVGKGGKDVWIQASYNPILDPTGRPFKVVKFATDITKRVELRLETRRVGALVDQNLTRILDSVSDASEQSVSASAASDQTLATVQSVAVATEEFEATSREIAINMDRSREQVTRVMEETQTADEHADSLVKAAEAMGNIISVIEDIAGQINLLALNATIESARAGDAGRGFAVVANEVKSLANQVAGATAQISEEIGSMQGISRDVVGCLTAIRTSVNHVENSVTSVSSAVEEQAATSQEISRNMQVAAGAVEEFAANLRAITDAITQSNELATEGTNLYRSLQDKTQVQSQAAA</sequence>
<dbReference type="SMART" id="SM00091">
    <property type="entry name" value="PAS"/>
    <property type="match status" value="3"/>
</dbReference>
<dbReference type="GO" id="GO:0006935">
    <property type="term" value="P:chemotaxis"/>
    <property type="evidence" value="ECO:0007669"/>
    <property type="project" value="InterPro"/>
</dbReference>
<dbReference type="SMART" id="SM00086">
    <property type="entry name" value="PAC"/>
    <property type="match status" value="3"/>
</dbReference>
<dbReference type="AlphaFoldDB" id="A0AAE9XWM6"/>
<dbReference type="PROSITE" id="PS50111">
    <property type="entry name" value="CHEMOTAXIS_TRANSDUC_2"/>
    <property type="match status" value="1"/>
</dbReference>
<keyword evidence="6" id="KW-1185">Reference proteome</keyword>
<dbReference type="SUPFAM" id="SSF55785">
    <property type="entry name" value="PYP-like sensor domain (PAS domain)"/>
    <property type="match status" value="3"/>
</dbReference>
<dbReference type="SUPFAM" id="SSF58104">
    <property type="entry name" value="Methyl-accepting chemotaxis protein (MCP) signaling domain"/>
    <property type="match status" value="1"/>
</dbReference>
<dbReference type="InterPro" id="IPR013655">
    <property type="entry name" value="PAS_fold_3"/>
</dbReference>
<protein>
    <submittedName>
        <fullName evidence="5">PAS domain-containing methyl-accepting chemotaxis protein</fullName>
    </submittedName>
</protein>
<dbReference type="Gene3D" id="3.30.450.20">
    <property type="entry name" value="PAS domain"/>
    <property type="match status" value="3"/>
</dbReference>
<dbReference type="Gene3D" id="1.10.287.950">
    <property type="entry name" value="Methyl-accepting chemotaxis protein"/>
    <property type="match status" value="1"/>
</dbReference>
<evidence type="ECO:0000259" key="4">
    <source>
        <dbReference type="PROSITE" id="PS50113"/>
    </source>
</evidence>
<evidence type="ECO:0000256" key="1">
    <source>
        <dbReference type="PROSITE-ProRule" id="PRU00284"/>
    </source>
</evidence>
<dbReference type="PANTHER" id="PTHR24422">
    <property type="entry name" value="CHEMOTAXIS PROTEIN METHYLTRANSFERASE"/>
    <property type="match status" value="1"/>
</dbReference>
<evidence type="ECO:0000259" key="2">
    <source>
        <dbReference type="PROSITE" id="PS50111"/>
    </source>
</evidence>
<feature type="domain" description="PAC" evidence="4">
    <location>
        <begin position="89"/>
        <end position="141"/>
    </location>
</feature>
<evidence type="ECO:0000259" key="3">
    <source>
        <dbReference type="PROSITE" id="PS50112"/>
    </source>
</evidence>
<dbReference type="CDD" id="cd00130">
    <property type="entry name" value="PAS"/>
    <property type="match status" value="3"/>
</dbReference>
<dbReference type="Pfam" id="PF08447">
    <property type="entry name" value="PAS_3"/>
    <property type="match status" value="2"/>
</dbReference>
<dbReference type="KEGG" id="gso:PH603_03015"/>
<dbReference type="EMBL" id="CP116805">
    <property type="protein sequence ID" value="WCL54729.1"/>
    <property type="molecule type" value="Genomic_DNA"/>
</dbReference>
<dbReference type="InterPro" id="IPR050903">
    <property type="entry name" value="Bact_Chemotaxis_MeTrfase"/>
</dbReference>
<dbReference type="InterPro" id="IPR000014">
    <property type="entry name" value="PAS"/>
</dbReference>
<dbReference type="GO" id="GO:0007165">
    <property type="term" value="P:signal transduction"/>
    <property type="evidence" value="ECO:0007669"/>
    <property type="project" value="UniProtKB-KW"/>
</dbReference>
<accession>A0AAE9XWM6</accession>
<organism evidence="5 6">
    <name type="scientific">Gimibacter soli</name>
    <dbReference type="NCBI Taxonomy" id="3024400"/>
    <lineage>
        <taxon>Bacteria</taxon>
        <taxon>Pseudomonadati</taxon>
        <taxon>Pseudomonadota</taxon>
        <taxon>Alphaproteobacteria</taxon>
        <taxon>Kordiimonadales</taxon>
        <taxon>Temperatibacteraceae</taxon>
        <taxon>Gimibacter</taxon>
    </lineage>
</organism>
<dbReference type="GO" id="GO:0004888">
    <property type="term" value="F:transmembrane signaling receptor activity"/>
    <property type="evidence" value="ECO:0007669"/>
    <property type="project" value="InterPro"/>
</dbReference>